<dbReference type="RefSeq" id="WP_284012943.1">
    <property type="nucleotide sequence ID" value="NZ_CP126156.1"/>
</dbReference>
<evidence type="ECO:0000256" key="1">
    <source>
        <dbReference type="SAM" id="MobiDB-lite"/>
    </source>
</evidence>
<evidence type="ECO:0000313" key="3">
    <source>
        <dbReference type="Proteomes" id="UP001596368"/>
    </source>
</evidence>
<dbReference type="EMBL" id="JBHSZG010000001">
    <property type="protein sequence ID" value="MFC7135695.1"/>
    <property type="molecule type" value="Genomic_DNA"/>
</dbReference>
<reference evidence="2 3" key="1">
    <citation type="journal article" date="2019" name="Int. J. Syst. Evol. Microbiol.">
        <title>The Global Catalogue of Microorganisms (GCM) 10K type strain sequencing project: providing services to taxonomists for standard genome sequencing and annotation.</title>
        <authorList>
            <consortium name="The Broad Institute Genomics Platform"/>
            <consortium name="The Broad Institute Genome Sequencing Center for Infectious Disease"/>
            <person name="Wu L."/>
            <person name="Ma J."/>
        </authorList>
    </citation>
    <scope>NUCLEOTIDE SEQUENCE [LARGE SCALE GENOMIC DNA]</scope>
    <source>
        <strain evidence="2 3">DT92</strain>
    </source>
</reference>
<organism evidence="2 3">
    <name type="scientific">Halobaculum litoreum</name>
    <dbReference type="NCBI Taxonomy" id="3031998"/>
    <lineage>
        <taxon>Archaea</taxon>
        <taxon>Methanobacteriati</taxon>
        <taxon>Methanobacteriota</taxon>
        <taxon>Stenosarchaea group</taxon>
        <taxon>Halobacteria</taxon>
        <taxon>Halobacteriales</taxon>
        <taxon>Haloferacaceae</taxon>
        <taxon>Halobaculum</taxon>
    </lineage>
</organism>
<proteinExistence type="predicted"/>
<evidence type="ECO:0008006" key="4">
    <source>
        <dbReference type="Google" id="ProtNLM"/>
    </source>
</evidence>
<feature type="region of interest" description="Disordered" evidence="1">
    <location>
        <begin position="176"/>
        <end position="357"/>
    </location>
</feature>
<protein>
    <recommendedName>
        <fullName evidence="4">DUF5667 domain-containing protein</fullName>
    </recommendedName>
</protein>
<comment type="caution">
    <text evidence="2">The sequence shown here is derived from an EMBL/GenBank/DDBJ whole genome shotgun (WGS) entry which is preliminary data.</text>
</comment>
<sequence length="357" mass="35315">MSRTTVLLVVAALVVAGVPATAAFAQETTDEEPGATFAGVVGVQGAEVEGEVQGRALGQQLASAETNESRAAVVASQTDSIRAQLVDLRERREDLRERYRAGNMSRGEYRAKLARVVAQTRTLEARLNTTAEAADGLPEETLRERGVNAAAIAELRSNASNLTDGEAAEAARGIAGKGTGQGLAGEPGPPANRGPPDDRGEGRDGTTENGTETDRGPPEDRGNPENSNADDAVNASVGGDDGARGNSGDASGGDAADTTNASEGDRGNSGAGSDGARGNSGSASGDGDDGARGNSGDASGGGDDGARGNSGNANGGGADGDRGNSGTTNGDADEDGADGTETESPRLGSARAPVPGA</sequence>
<feature type="compositionally biased region" description="Gly residues" evidence="1">
    <location>
        <begin position="176"/>
        <end position="185"/>
    </location>
</feature>
<dbReference type="AlphaFoldDB" id="A0ABD5XPZ8"/>
<gene>
    <name evidence="2" type="ORF">ACFQRB_01960</name>
</gene>
<feature type="compositionally biased region" description="Low complexity" evidence="1">
    <location>
        <begin position="276"/>
        <end position="285"/>
    </location>
</feature>
<feature type="compositionally biased region" description="Acidic residues" evidence="1">
    <location>
        <begin position="331"/>
        <end position="341"/>
    </location>
</feature>
<evidence type="ECO:0000313" key="2">
    <source>
        <dbReference type="EMBL" id="MFC7135695.1"/>
    </source>
</evidence>
<dbReference type="GeneID" id="81123007"/>
<accession>A0ABD5XPZ8</accession>
<name>A0ABD5XPZ8_9EURY</name>
<feature type="compositionally biased region" description="Low complexity" evidence="1">
    <location>
        <begin position="244"/>
        <end position="261"/>
    </location>
</feature>
<keyword evidence="3" id="KW-1185">Reference proteome</keyword>
<feature type="compositionally biased region" description="Basic and acidic residues" evidence="1">
    <location>
        <begin position="195"/>
        <end position="223"/>
    </location>
</feature>
<dbReference type="Proteomes" id="UP001596368">
    <property type="component" value="Unassembled WGS sequence"/>
</dbReference>